<name>A0A7S4CRV7_9EUGL</name>
<protein>
    <submittedName>
        <fullName evidence="2">Uncharacterized protein</fullName>
    </submittedName>
</protein>
<proteinExistence type="predicted"/>
<evidence type="ECO:0000313" key="2">
    <source>
        <dbReference type="EMBL" id="CAE0803545.1"/>
    </source>
</evidence>
<organism evidence="2">
    <name type="scientific">Eutreptiella gymnastica</name>
    <dbReference type="NCBI Taxonomy" id="73025"/>
    <lineage>
        <taxon>Eukaryota</taxon>
        <taxon>Discoba</taxon>
        <taxon>Euglenozoa</taxon>
        <taxon>Euglenida</taxon>
        <taxon>Spirocuta</taxon>
        <taxon>Euglenophyceae</taxon>
        <taxon>Eutreptiales</taxon>
        <taxon>Eutreptiaceae</taxon>
        <taxon>Eutreptiella</taxon>
    </lineage>
</organism>
<evidence type="ECO:0000256" key="1">
    <source>
        <dbReference type="SAM" id="MobiDB-lite"/>
    </source>
</evidence>
<dbReference type="AlphaFoldDB" id="A0A7S4CRV7"/>
<dbReference type="EMBL" id="HBJA01042751">
    <property type="protein sequence ID" value="CAE0803545.1"/>
    <property type="molecule type" value="Transcribed_RNA"/>
</dbReference>
<gene>
    <name evidence="2" type="ORF">EGYM00163_LOCUS14668</name>
</gene>
<sequence>MDSGAMHGGMRRSGHTTTSTTGVAGQTVSWRALASLQPSRVHAADQHDHRNGPRGSDNIFTHITPDNNRGVLRPLAPHHARSFPAFGDPTVYKHLFPSPSPRLDMGFEKSRLQPMIVITVTDDRSHSPKPP</sequence>
<reference evidence="2" key="1">
    <citation type="submission" date="2021-01" db="EMBL/GenBank/DDBJ databases">
        <authorList>
            <person name="Corre E."/>
            <person name="Pelletier E."/>
            <person name="Niang G."/>
            <person name="Scheremetjew M."/>
            <person name="Finn R."/>
            <person name="Kale V."/>
            <person name="Holt S."/>
            <person name="Cochrane G."/>
            <person name="Meng A."/>
            <person name="Brown T."/>
            <person name="Cohen L."/>
        </authorList>
    </citation>
    <scope>NUCLEOTIDE SEQUENCE</scope>
    <source>
        <strain evidence="2">CCMP1594</strain>
    </source>
</reference>
<accession>A0A7S4CRV7</accession>
<feature type="region of interest" description="Disordered" evidence="1">
    <location>
        <begin position="1"/>
        <end position="65"/>
    </location>
</feature>
<feature type="compositionally biased region" description="Basic and acidic residues" evidence="1">
    <location>
        <begin position="42"/>
        <end position="51"/>
    </location>
</feature>